<protein>
    <submittedName>
        <fullName evidence="1">Cdtl-7 protein</fullName>
    </submittedName>
</protein>
<accession>A0A812JLF0</accession>
<gene>
    <name evidence="1" type="primary">cdtl-7</name>
    <name evidence="1" type="ORF">SPIL2461_LOCUS1980</name>
</gene>
<name>A0A812JLF0_SYMPI</name>
<dbReference type="Proteomes" id="UP000649617">
    <property type="component" value="Unassembled WGS sequence"/>
</dbReference>
<keyword evidence="2" id="KW-1185">Reference proteome</keyword>
<dbReference type="EMBL" id="CAJNIZ010002108">
    <property type="protein sequence ID" value="CAE7206284.1"/>
    <property type="molecule type" value="Genomic_DNA"/>
</dbReference>
<reference evidence="1" key="1">
    <citation type="submission" date="2021-02" db="EMBL/GenBank/DDBJ databases">
        <authorList>
            <person name="Dougan E. K."/>
            <person name="Rhodes N."/>
            <person name="Thang M."/>
            <person name="Chan C."/>
        </authorList>
    </citation>
    <scope>NUCLEOTIDE SEQUENCE</scope>
</reference>
<evidence type="ECO:0000313" key="2">
    <source>
        <dbReference type="Proteomes" id="UP000649617"/>
    </source>
</evidence>
<dbReference type="AlphaFoldDB" id="A0A812JLF0"/>
<evidence type="ECO:0000313" key="1">
    <source>
        <dbReference type="EMBL" id="CAE7206284.1"/>
    </source>
</evidence>
<sequence>MPGFAVVNHCMGSASNDDTRVTQLLPRLQEVVNFESGECICLRCKSCSGFGGKMAYEAVDLFNGVWEVSDAVKLRKPSDTMELLSKIPLRATGF</sequence>
<comment type="caution">
    <text evidence="1">The sequence shown here is derived from an EMBL/GenBank/DDBJ whole genome shotgun (WGS) entry which is preliminary data.</text>
</comment>
<proteinExistence type="predicted"/>
<organism evidence="1 2">
    <name type="scientific">Symbiodinium pilosum</name>
    <name type="common">Dinoflagellate</name>
    <dbReference type="NCBI Taxonomy" id="2952"/>
    <lineage>
        <taxon>Eukaryota</taxon>
        <taxon>Sar</taxon>
        <taxon>Alveolata</taxon>
        <taxon>Dinophyceae</taxon>
        <taxon>Suessiales</taxon>
        <taxon>Symbiodiniaceae</taxon>
        <taxon>Symbiodinium</taxon>
    </lineage>
</organism>